<dbReference type="NCBIfam" id="NF012200">
    <property type="entry name" value="choice_anch_D"/>
    <property type="match status" value="1"/>
</dbReference>
<feature type="chain" id="PRO_5027715729" description="DUF1573 domain-containing protein" evidence="1">
    <location>
        <begin position="24"/>
        <end position="231"/>
    </location>
</feature>
<keyword evidence="3" id="KW-1185">Reference proteome</keyword>
<organism evidence="2 3">
    <name type="scientific">Citrifermentans bremense</name>
    <dbReference type="NCBI Taxonomy" id="60035"/>
    <lineage>
        <taxon>Bacteria</taxon>
        <taxon>Pseudomonadati</taxon>
        <taxon>Thermodesulfobacteriota</taxon>
        <taxon>Desulfuromonadia</taxon>
        <taxon>Geobacterales</taxon>
        <taxon>Geobacteraceae</taxon>
        <taxon>Citrifermentans</taxon>
    </lineage>
</organism>
<gene>
    <name evidence="2" type="ORF">GEOBRER4_n2518</name>
</gene>
<proteinExistence type="predicted"/>
<dbReference type="PANTHER" id="PTHR37833">
    <property type="entry name" value="LIPOPROTEIN-RELATED"/>
    <property type="match status" value="1"/>
</dbReference>
<sequence>MKKHLTKISLLPSLLLIANVAWAAPELFVEQGTYRFGTVAQGKKVQHSFKIKNSGDAPLQIKKIEVSCGCTAAKPSTSVIQPGKGAEIDVVFDSTEFGGKVVKSVTMITNAGKTPSYTFNLEGTVSEELQVTPRQLSLGPVTPGVAKLVTINVTNNGNNSIRLIAVNVNSNTLQIKSTIGKRELKPGETGQVNLSIQGRSESKILSGYVHIVTSSARKKEITVPVYGTLAK</sequence>
<dbReference type="Gene3D" id="2.60.40.10">
    <property type="entry name" value="Immunoglobulins"/>
    <property type="match status" value="2"/>
</dbReference>
<evidence type="ECO:0008006" key="4">
    <source>
        <dbReference type="Google" id="ProtNLM"/>
    </source>
</evidence>
<dbReference type="InterPro" id="IPR011467">
    <property type="entry name" value="DUF1573"/>
</dbReference>
<feature type="signal peptide" evidence="1">
    <location>
        <begin position="1"/>
        <end position="23"/>
    </location>
</feature>
<name>A0A6S6M038_9BACT</name>
<dbReference type="PANTHER" id="PTHR37833:SF1">
    <property type="entry name" value="SIGNAL PEPTIDE PROTEIN"/>
    <property type="match status" value="1"/>
</dbReference>
<accession>A0A6S6M038</accession>
<dbReference type="Proteomes" id="UP000515472">
    <property type="component" value="Chromosome"/>
</dbReference>
<evidence type="ECO:0000313" key="2">
    <source>
        <dbReference type="EMBL" id="BCG47677.1"/>
    </source>
</evidence>
<dbReference type="EMBL" id="AP023213">
    <property type="protein sequence ID" value="BCG47677.1"/>
    <property type="molecule type" value="Genomic_DNA"/>
</dbReference>
<evidence type="ECO:0000313" key="3">
    <source>
        <dbReference type="Proteomes" id="UP000515472"/>
    </source>
</evidence>
<evidence type="ECO:0000256" key="1">
    <source>
        <dbReference type="SAM" id="SignalP"/>
    </source>
</evidence>
<dbReference type="KEGG" id="gbn:GEOBRER4_24270"/>
<dbReference type="AlphaFoldDB" id="A0A6S6M038"/>
<reference evidence="2 3" key="1">
    <citation type="submission" date="2020-06" db="EMBL/GenBank/DDBJ databases">
        <title>Interaction of electrochemicaly active bacteria, Geobacter bremensis R4 on different carbon anode.</title>
        <authorList>
            <person name="Meng L."/>
            <person name="Yoshida N."/>
        </authorList>
    </citation>
    <scope>NUCLEOTIDE SEQUENCE [LARGE SCALE GENOMIC DNA]</scope>
    <source>
        <strain evidence="2 3">R4</strain>
    </source>
</reference>
<protein>
    <recommendedName>
        <fullName evidence="4">DUF1573 domain-containing protein</fullName>
    </recommendedName>
</protein>
<dbReference type="Pfam" id="PF14874">
    <property type="entry name" value="PapD-like"/>
    <property type="match status" value="1"/>
</dbReference>
<dbReference type="Pfam" id="PF07610">
    <property type="entry name" value="DUF1573"/>
    <property type="match status" value="1"/>
</dbReference>
<dbReference type="InterPro" id="IPR013783">
    <property type="entry name" value="Ig-like_fold"/>
</dbReference>
<dbReference type="RefSeq" id="WP_185242538.1">
    <property type="nucleotide sequence ID" value="NZ_AP023213.1"/>
</dbReference>
<keyword evidence="1" id="KW-0732">Signal</keyword>